<sequence>MERNKALFKGPFLEVGSRDYGSTEKIRTSFPGETYVGVDMQAGEGVDLVVDLTMPFSDVDALLGGNRFGTIFCLSVLEHCEQPFLVAENISRLLAPQGVLYVSVPHAWKFHGYPSDYWRFTHEGVKKLFPQLTFDMNIARVSTDVEGDLRPVNEDISRLRISGKWFRKRDECLKSIGADVLAMAGRIGLFRWLTQHRYLVPPTMIEMVGVKPRDSQQATR</sequence>
<proteinExistence type="predicted"/>
<dbReference type="RefSeq" id="WP_211163621.1">
    <property type="nucleotide sequence ID" value="NZ_WTVM01000103.1"/>
</dbReference>
<gene>
    <name evidence="1" type="ORF">GPA21_14845</name>
</gene>
<evidence type="ECO:0000313" key="2">
    <source>
        <dbReference type="Proteomes" id="UP000599523"/>
    </source>
</evidence>
<accession>A0A972FF60</accession>
<dbReference type="Proteomes" id="UP000599523">
    <property type="component" value="Unassembled WGS sequence"/>
</dbReference>
<protein>
    <recommendedName>
        <fullName evidence="3">Methyltransferase type 11</fullName>
    </recommendedName>
</protein>
<reference evidence="1" key="1">
    <citation type="submission" date="2019-12" db="EMBL/GenBank/DDBJ databases">
        <title>Comparative genomics gives insights into the taxonomy of the Azoarcus-Aromatoleum group and reveals separate origins of nif in the plant-associated Azoarcus and non-plant-associated Aromatoleum sub-groups.</title>
        <authorList>
            <person name="Lafos M."/>
            <person name="Maluk M."/>
            <person name="Batista M."/>
            <person name="Junghare M."/>
            <person name="Carmona M."/>
            <person name="Faoro H."/>
            <person name="Cruz L.M."/>
            <person name="Battistoni F."/>
            <person name="De Souza E."/>
            <person name="Pedrosa F."/>
            <person name="Chen W.-M."/>
            <person name="Poole P.S."/>
            <person name="Dixon R.A."/>
            <person name="James E.K."/>
        </authorList>
    </citation>
    <scope>NUCLEOTIDE SEQUENCE</scope>
    <source>
        <strain evidence="1">NSC3</strain>
    </source>
</reference>
<name>A0A972FF60_9RHOO</name>
<dbReference type="InterPro" id="IPR029063">
    <property type="entry name" value="SAM-dependent_MTases_sf"/>
</dbReference>
<dbReference type="SUPFAM" id="SSF53335">
    <property type="entry name" value="S-adenosyl-L-methionine-dependent methyltransferases"/>
    <property type="match status" value="1"/>
</dbReference>
<keyword evidence="2" id="KW-1185">Reference proteome</keyword>
<evidence type="ECO:0008006" key="3">
    <source>
        <dbReference type="Google" id="ProtNLM"/>
    </source>
</evidence>
<dbReference type="AlphaFoldDB" id="A0A972FF60"/>
<comment type="caution">
    <text evidence="1">The sequence shown here is derived from an EMBL/GenBank/DDBJ whole genome shotgun (WGS) entry which is preliminary data.</text>
</comment>
<evidence type="ECO:0000313" key="1">
    <source>
        <dbReference type="EMBL" id="NMG04232.1"/>
    </source>
</evidence>
<organism evidence="1 2">
    <name type="scientific">Azoarcus taiwanensis</name>
    <dbReference type="NCBI Taxonomy" id="666964"/>
    <lineage>
        <taxon>Bacteria</taxon>
        <taxon>Pseudomonadati</taxon>
        <taxon>Pseudomonadota</taxon>
        <taxon>Betaproteobacteria</taxon>
        <taxon>Rhodocyclales</taxon>
        <taxon>Zoogloeaceae</taxon>
        <taxon>Azoarcus</taxon>
    </lineage>
</organism>
<dbReference type="Gene3D" id="3.40.50.150">
    <property type="entry name" value="Vaccinia Virus protein VP39"/>
    <property type="match status" value="1"/>
</dbReference>
<dbReference type="EMBL" id="WTVM01000103">
    <property type="protein sequence ID" value="NMG04232.1"/>
    <property type="molecule type" value="Genomic_DNA"/>
</dbReference>